<evidence type="ECO:0000256" key="1">
    <source>
        <dbReference type="ARBA" id="ARBA00022908"/>
    </source>
</evidence>
<keyword evidence="1" id="KW-0229">DNA integration</keyword>
<dbReference type="InterPro" id="IPR010998">
    <property type="entry name" value="Integrase_recombinase_N"/>
</dbReference>
<protein>
    <recommendedName>
        <fullName evidence="4">Core-binding (CB) domain-containing protein</fullName>
    </recommendedName>
</protein>
<reference evidence="5 6" key="1">
    <citation type="journal article" date="2022" name="Front. Microbiol.">
        <title>Identification and characterization of a novel class of self-sufficient cytochrome P450 hydroxylase involved in cyclohexanecarboxylate degradation in Paraburkholderia terrae strain KU-64.</title>
        <authorList>
            <person name="Yamamoto T."/>
            <person name="Hasegawa Y."/>
            <person name="Iwaki H."/>
        </authorList>
    </citation>
    <scope>NUCLEOTIDE SEQUENCE [LARGE SCALE GENOMIC DNA]</scope>
    <source>
        <strain evidence="5 6">KU-64</strain>
    </source>
</reference>
<organism evidence="5 6">
    <name type="scientific">Paraburkholderia terrae</name>
    <dbReference type="NCBI Taxonomy" id="311230"/>
    <lineage>
        <taxon>Bacteria</taxon>
        <taxon>Pseudomonadati</taxon>
        <taxon>Pseudomonadota</taxon>
        <taxon>Betaproteobacteria</taxon>
        <taxon>Burkholderiales</taxon>
        <taxon>Burkholderiaceae</taxon>
        <taxon>Paraburkholderia</taxon>
    </lineage>
</organism>
<dbReference type="InterPro" id="IPR004107">
    <property type="entry name" value="Integrase_SAM-like_N"/>
</dbReference>
<sequence length="264" mass="30938">MLEHYYFRPETVDRIRASWLAPAIEEYVTWLTEAHYTARSVLHRVPVLMSFGEYAKARGARDFAQLSDYVEPFVQTWIRRHGRGRSAARRSKFSHEVRNPICQMLRLVVEGYDGPSRPHKPDNPFEREAPHFMAFLVEEKGLRPRTILHYRFHLHQFATYLERNGIRLRAVSPTVISGFIAEYGPRVAWTTLRNACGTLRVFLRYLYREGVLSRDLSPLVEFPQSYRHAGIPRSISWDQVEQVLASVDRRSPCGRRDYAMLLLF</sequence>
<keyword evidence="2 3" id="KW-0238">DNA-binding</keyword>
<dbReference type="Pfam" id="PF02899">
    <property type="entry name" value="Phage_int_SAM_1"/>
    <property type="match status" value="1"/>
</dbReference>
<keyword evidence="6" id="KW-1185">Reference proteome</keyword>
<accession>A0ABN6JW72</accession>
<name>A0ABN6JW72_9BURK</name>
<dbReference type="PROSITE" id="PS51900">
    <property type="entry name" value="CB"/>
    <property type="match status" value="1"/>
</dbReference>
<evidence type="ECO:0000259" key="4">
    <source>
        <dbReference type="PROSITE" id="PS51900"/>
    </source>
</evidence>
<proteinExistence type="predicted"/>
<dbReference type="Proteomes" id="UP001319874">
    <property type="component" value="Chromosome 4"/>
</dbReference>
<dbReference type="EMBL" id="AP024958">
    <property type="protein sequence ID" value="BCZ85211.1"/>
    <property type="molecule type" value="Genomic_DNA"/>
</dbReference>
<gene>
    <name evidence="5" type="ORF">PTKU64_88860</name>
</gene>
<evidence type="ECO:0000256" key="2">
    <source>
        <dbReference type="ARBA" id="ARBA00023125"/>
    </source>
</evidence>
<dbReference type="InterPro" id="IPR044068">
    <property type="entry name" value="CB"/>
</dbReference>
<dbReference type="SUPFAM" id="SSF56349">
    <property type="entry name" value="DNA breaking-rejoining enzymes"/>
    <property type="match status" value="1"/>
</dbReference>
<feature type="domain" description="Core-binding (CB)" evidence="4">
    <location>
        <begin position="123"/>
        <end position="207"/>
    </location>
</feature>
<evidence type="ECO:0000313" key="6">
    <source>
        <dbReference type="Proteomes" id="UP001319874"/>
    </source>
</evidence>
<evidence type="ECO:0000256" key="3">
    <source>
        <dbReference type="PROSITE-ProRule" id="PRU01248"/>
    </source>
</evidence>
<evidence type="ECO:0000313" key="5">
    <source>
        <dbReference type="EMBL" id="BCZ85211.1"/>
    </source>
</evidence>
<dbReference type="InterPro" id="IPR011010">
    <property type="entry name" value="DNA_brk_join_enz"/>
</dbReference>
<dbReference type="Gene3D" id="1.10.150.130">
    <property type="match status" value="1"/>
</dbReference>